<feature type="transmembrane region" description="Helical" evidence="7">
    <location>
        <begin position="326"/>
        <end position="349"/>
    </location>
</feature>
<organism evidence="9 10">
    <name type="scientific">Treponema saccharophilum DSM 2985</name>
    <dbReference type="NCBI Taxonomy" id="907348"/>
    <lineage>
        <taxon>Bacteria</taxon>
        <taxon>Pseudomonadati</taxon>
        <taxon>Spirochaetota</taxon>
        <taxon>Spirochaetia</taxon>
        <taxon>Spirochaetales</taxon>
        <taxon>Treponemataceae</taxon>
        <taxon>Treponema</taxon>
    </lineage>
</organism>
<evidence type="ECO:0000313" key="10">
    <source>
        <dbReference type="Proteomes" id="UP000003571"/>
    </source>
</evidence>
<dbReference type="GO" id="GO:0012505">
    <property type="term" value="C:endomembrane system"/>
    <property type="evidence" value="ECO:0007669"/>
    <property type="project" value="UniProtKB-SubCell"/>
</dbReference>
<feature type="transmembrane region" description="Helical" evidence="7">
    <location>
        <begin position="70"/>
        <end position="88"/>
    </location>
</feature>
<evidence type="ECO:0000256" key="7">
    <source>
        <dbReference type="SAM" id="Phobius"/>
    </source>
</evidence>
<feature type="transmembrane region" description="Helical" evidence="7">
    <location>
        <begin position="294"/>
        <end position="314"/>
    </location>
</feature>
<evidence type="ECO:0000256" key="5">
    <source>
        <dbReference type="ARBA" id="ARBA00022989"/>
    </source>
</evidence>
<dbReference type="RefSeq" id="WP_002704426.1">
    <property type="nucleotide sequence ID" value="NZ_AGRW01000047.1"/>
</dbReference>
<dbReference type="InterPro" id="IPR051788">
    <property type="entry name" value="MFS_Transporter"/>
</dbReference>
<dbReference type="PROSITE" id="PS50850">
    <property type="entry name" value="MFS"/>
    <property type="match status" value="1"/>
</dbReference>
<keyword evidence="10" id="KW-1185">Reference proteome</keyword>
<dbReference type="SUPFAM" id="SSF103473">
    <property type="entry name" value="MFS general substrate transporter"/>
    <property type="match status" value="1"/>
</dbReference>
<evidence type="ECO:0000313" key="9">
    <source>
        <dbReference type="EMBL" id="EIC01704.1"/>
    </source>
</evidence>
<dbReference type="Proteomes" id="UP000003571">
    <property type="component" value="Unassembled WGS sequence"/>
</dbReference>
<evidence type="ECO:0000256" key="6">
    <source>
        <dbReference type="ARBA" id="ARBA00023136"/>
    </source>
</evidence>
<feature type="transmembrane region" description="Helical" evidence="7">
    <location>
        <begin position="355"/>
        <end position="376"/>
    </location>
</feature>
<reference evidence="9 10" key="1">
    <citation type="submission" date="2011-09" db="EMBL/GenBank/DDBJ databases">
        <title>The draft genome of Treponema saccharophilum DSM 2985.</title>
        <authorList>
            <consortium name="US DOE Joint Genome Institute (JGI-PGF)"/>
            <person name="Lucas S."/>
            <person name="Copeland A."/>
            <person name="Lapidus A."/>
            <person name="Glavina del Rio T."/>
            <person name="Dalin E."/>
            <person name="Tice H."/>
            <person name="Bruce D."/>
            <person name="Goodwin L."/>
            <person name="Pitluck S."/>
            <person name="Peters L."/>
            <person name="Kyrpides N."/>
            <person name="Mavromatis K."/>
            <person name="Ivanova N."/>
            <person name="Markowitz V."/>
            <person name="Cheng J.-F."/>
            <person name="Hugenholtz P."/>
            <person name="Woyke T."/>
            <person name="Wu D."/>
            <person name="Gronow S."/>
            <person name="Wellnitz S."/>
            <person name="Brambilla E."/>
            <person name="Klenk H.-P."/>
            <person name="Eisen J.A."/>
        </authorList>
    </citation>
    <scope>NUCLEOTIDE SEQUENCE [LARGE SCALE GENOMIC DNA]</scope>
    <source>
        <strain evidence="9 10">DSM 2985</strain>
    </source>
</reference>
<dbReference type="InterPro" id="IPR011701">
    <property type="entry name" value="MFS"/>
</dbReference>
<keyword evidence="6 7" id="KW-0472">Membrane</keyword>
<evidence type="ECO:0000256" key="2">
    <source>
        <dbReference type="ARBA" id="ARBA00008335"/>
    </source>
</evidence>
<name>H7EKX9_9SPIR</name>
<dbReference type="PATRIC" id="fig|907348.3.peg.1560"/>
<feature type="transmembrane region" description="Helical" evidence="7">
    <location>
        <begin position="40"/>
        <end position="58"/>
    </location>
</feature>
<evidence type="ECO:0000259" key="8">
    <source>
        <dbReference type="PROSITE" id="PS50850"/>
    </source>
</evidence>
<comment type="caution">
    <text evidence="9">The sequence shown here is derived from an EMBL/GenBank/DDBJ whole genome shotgun (WGS) entry which is preliminary data.</text>
</comment>
<feature type="transmembrane region" description="Helical" evidence="7">
    <location>
        <begin position="159"/>
        <end position="178"/>
    </location>
</feature>
<dbReference type="Pfam" id="PF07690">
    <property type="entry name" value="MFS_1"/>
    <property type="match status" value="1"/>
</dbReference>
<evidence type="ECO:0000256" key="3">
    <source>
        <dbReference type="ARBA" id="ARBA00022448"/>
    </source>
</evidence>
<dbReference type="InterPro" id="IPR020846">
    <property type="entry name" value="MFS_dom"/>
</dbReference>
<evidence type="ECO:0000256" key="1">
    <source>
        <dbReference type="ARBA" id="ARBA00004127"/>
    </source>
</evidence>
<accession>H7EKX9</accession>
<keyword evidence="3" id="KW-0813">Transport</keyword>
<protein>
    <submittedName>
        <fullName evidence="9">Major facilitator superfamily MFS_1</fullName>
    </submittedName>
</protein>
<gene>
    <name evidence="9" type="ORF">TresaDRAFT_0993</name>
</gene>
<feature type="transmembrane region" description="Helical" evidence="7">
    <location>
        <begin position="271"/>
        <end position="288"/>
    </location>
</feature>
<sequence>MASLLLAVIYLIFVSLGLPDSLLGAGWPTMHKAFGVPSSYAGYVSMTIAFMTIISALLSPKLIQKVHTKWIVAVSISLTVLGLLGFSFSSAYFMLFLFAVPYGFGAGAIDAAVNHYVASNYSGSVMNFLHCFYGVGAVISPNIMAAALKHAQWNEGYRWTSYMQALILLVVIVSFSLWSKNEKSQKEDDSGSKGIRQTLKAPGVLSTLISFFGYCAGEATCFLWTSSYFAGTKEGLSKEIVASFASLIFGGLMLGRIVSGLVSNKLGDKKLIRFGILVEFVGILLVLASPDNYVLAAVGFVTIGCGMGPVYPGIQHMAPAKFGKKYSASAIGLQMASAYVGTTFMPMVFGQLQQIVGIWIMPWYILFFMLINFGFLELSHKQCQKRPAGV</sequence>
<dbReference type="GO" id="GO:0022857">
    <property type="term" value="F:transmembrane transporter activity"/>
    <property type="evidence" value="ECO:0007669"/>
    <property type="project" value="InterPro"/>
</dbReference>
<keyword evidence="5 7" id="KW-1133">Transmembrane helix</keyword>
<dbReference type="PANTHER" id="PTHR23514">
    <property type="entry name" value="BYPASS OF STOP CODON PROTEIN 6"/>
    <property type="match status" value="1"/>
</dbReference>
<feature type="transmembrane region" description="Helical" evidence="7">
    <location>
        <begin position="94"/>
        <end position="113"/>
    </location>
</feature>
<comment type="similarity">
    <text evidence="2">Belongs to the major facilitator superfamily.</text>
</comment>
<dbReference type="EMBL" id="AGRW01000047">
    <property type="protein sequence ID" value="EIC01704.1"/>
    <property type="molecule type" value="Genomic_DNA"/>
</dbReference>
<dbReference type="PANTHER" id="PTHR23514:SF3">
    <property type="entry name" value="BYPASS OF STOP CODON PROTEIN 6"/>
    <property type="match status" value="1"/>
</dbReference>
<feature type="transmembrane region" description="Helical" evidence="7">
    <location>
        <begin position="125"/>
        <end position="147"/>
    </location>
</feature>
<feature type="transmembrane region" description="Helical" evidence="7">
    <location>
        <begin position="240"/>
        <end position="259"/>
    </location>
</feature>
<dbReference type="STRING" id="907348.TresaDRAFT_0993"/>
<dbReference type="GO" id="GO:0016020">
    <property type="term" value="C:membrane"/>
    <property type="evidence" value="ECO:0007669"/>
    <property type="project" value="TreeGrafter"/>
</dbReference>
<evidence type="ECO:0000256" key="4">
    <source>
        <dbReference type="ARBA" id="ARBA00022692"/>
    </source>
</evidence>
<proteinExistence type="inferred from homology"/>
<feature type="domain" description="Major facilitator superfamily (MFS) profile" evidence="8">
    <location>
        <begin position="5"/>
        <end position="390"/>
    </location>
</feature>
<keyword evidence="4 7" id="KW-0812">Transmembrane</keyword>
<dbReference type="Gene3D" id="1.20.1250.20">
    <property type="entry name" value="MFS general substrate transporter like domains"/>
    <property type="match status" value="1"/>
</dbReference>
<dbReference type="AlphaFoldDB" id="H7EKX9"/>
<dbReference type="eggNOG" id="COG0738">
    <property type="taxonomic scope" value="Bacteria"/>
</dbReference>
<feature type="transmembrane region" description="Helical" evidence="7">
    <location>
        <begin position="199"/>
        <end position="225"/>
    </location>
</feature>
<dbReference type="OrthoDB" id="9795150at2"/>
<dbReference type="InterPro" id="IPR036259">
    <property type="entry name" value="MFS_trans_sf"/>
</dbReference>
<comment type="subcellular location">
    <subcellularLocation>
        <location evidence="1">Endomembrane system</location>
        <topology evidence="1">Multi-pass membrane protein</topology>
    </subcellularLocation>
</comment>